<dbReference type="CDD" id="cd06263">
    <property type="entry name" value="MAM"/>
    <property type="match status" value="1"/>
</dbReference>
<dbReference type="InterPro" id="IPR036024">
    <property type="entry name" value="Somatomedin_B-like_dom_sf"/>
</dbReference>
<evidence type="ECO:0000256" key="1">
    <source>
        <dbReference type="ARBA" id="ARBA00023157"/>
    </source>
</evidence>
<feature type="chain" id="PRO_5043922535" evidence="4">
    <location>
        <begin position="21"/>
        <end position="622"/>
    </location>
</feature>
<keyword evidence="3" id="KW-1133">Transmembrane helix</keyword>
<gene>
    <name evidence="8" type="ORF">NQ315_002274</name>
</gene>
<dbReference type="Gene3D" id="2.10.70.10">
    <property type="entry name" value="Complement Module, domain 1"/>
    <property type="match status" value="2"/>
</dbReference>
<keyword evidence="9" id="KW-1185">Reference proteome</keyword>
<dbReference type="InterPro" id="IPR000436">
    <property type="entry name" value="Sushi_SCR_CCP_dom"/>
</dbReference>
<dbReference type="PROSITE" id="PS00524">
    <property type="entry name" value="SMB_1"/>
    <property type="match status" value="1"/>
</dbReference>
<dbReference type="Proteomes" id="UP001159042">
    <property type="component" value="Unassembled WGS sequence"/>
</dbReference>
<keyword evidence="4" id="KW-0732">Signal</keyword>
<dbReference type="SUPFAM" id="SSF57535">
    <property type="entry name" value="Complement control module/SCR domain"/>
    <property type="match status" value="2"/>
</dbReference>
<protein>
    <submittedName>
        <fullName evidence="8">Uncharacterized protein</fullName>
    </submittedName>
</protein>
<dbReference type="PANTHER" id="PTHR23282">
    <property type="entry name" value="APICAL ENDOSOMAL GLYCOPROTEIN PRECURSOR"/>
    <property type="match status" value="1"/>
</dbReference>
<feature type="domain" description="SMB" evidence="7">
    <location>
        <begin position="328"/>
        <end position="374"/>
    </location>
</feature>
<evidence type="ECO:0000259" key="5">
    <source>
        <dbReference type="PROSITE" id="PS50060"/>
    </source>
</evidence>
<feature type="transmembrane region" description="Helical" evidence="3">
    <location>
        <begin position="555"/>
        <end position="581"/>
    </location>
</feature>
<comment type="caution">
    <text evidence="2">Lacks conserved residue(s) required for the propagation of feature annotation.</text>
</comment>
<dbReference type="CDD" id="cd00033">
    <property type="entry name" value="CCP"/>
    <property type="match status" value="2"/>
</dbReference>
<dbReference type="SMART" id="SM00137">
    <property type="entry name" value="MAM"/>
    <property type="match status" value="1"/>
</dbReference>
<feature type="domain" description="Sushi" evidence="6">
    <location>
        <begin position="24"/>
        <end position="77"/>
    </location>
</feature>
<evidence type="ECO:0000256" key="4">
    <source>
        <dbReference type="SAM" id="SignalP"/>
    </source>
</evidence>
<dbReference type="Gene3D" id="4.10.410.20">
    <property type="match status" value="1"/>
</dbReference>
<dbReference type="SUPFAM" id="SSF49899">
    <property type="entry name" value="Concanavalin A-like lectins/glucanases"/>
    <property type="match status" value="1"/>
</dbReference>
<feature type="domain" description="Sushi" evidence="6">
    <location>
        <begin position="78"/>
        <end position="133"/>
    </location>
</feature>
<keyword evidence="2" id="KW-0768">Sushi</keyword>
<dbReference type="PROSITE" id="PS50060">
    <property type="entry name" value="MAM_2"/>
    <property type="match status" value="1"/>
</dbReference>
<dbReference type="PROSITE" id="PS00740">
    <property type="entry name" value="MAM_1"/>
    <property type="match status" value="1"/>
</dbReference>
<evidence type="ECO:0000313" key="9">
    <source>
        <dbReference type="Proteomes" id="UP001159042"/>
    </source>
</evidence>
<keyword evidence="3" id="KW-0472">Membrane</keyword>
<accession>A0AAV8VTE7</accession>
<dbReference type="Pfam" id="PF00084">
    <property type="entry name" value="Sushi"/>
    <property type="match status" value="2"/>
</dbReference>
<organism evidence="8 9">
    <name type="scientific">Exocentrus adspersus</name>
    <dbReference type="NCBI Taxonomy" id="1586481"/>
    <lineage>
        <taxon>Eukaryota</taxon>
        <taxon>Metazoa</taxon>
        <taxon>Ecdysozoa</taxon>
        <taxon>Arthropoda</taxon>
        <taxon>Hexapoda</taxon>
        <taxon>Insecta</taxon>
        <taxon>Pterygota</taxon>
        <taxon>Neoptera</taxon>
        <taxon>Endopterygota</taxon>
        <taxon>Coleoptera</taxon>
        <taxon>Polyphaga</taxon>
        <taxon>Cucujiformia</taxon>
        <taxon>Chrysomeloidea</taxon>
        <taxon>Cerambycidae</taxon>
        <taxon>Lamiinae</taxon>
        <taxon>Acanthocinini</taxon>
        <taxon>Exocentrus</taxon>
    </lineage>
</organism>
<evidence type="ECO:0000256" key="2">
    <source>
        <dbReference type="PROSITE-ProRule" id="PRU00302"/>
    </source>
</evidence>
<dbReference type="InterPro" id="IPR051560">
    <property type="entry name" value="MAM_domain-containing"/>
</dbReference>
<dbReference type="InterPro" id="IPR035976">
    <property type="entry name" value="Sushi/SCR/CCP_sf"/>
</dbReference>
<dbReference type="SMART" id="SM00032">
    <property type="entry name" value="CCP"/>
    <property type="match status" value="2"/>
</dbReference>
<dbReference type="PANTHER" id="PTHR23282:SF101">
    <property type="entry name" value="MAM DOMAIN-CONTAINING PROTEIN"/>
    <property type="match status" value="1"/>
</dbReference>
<comment type="caution">
    <text evidence="8">The sequence shown here is derived from an EMBL/GenBank/DDBJ whole genome shotgun (WGS) entry which is preliminary data.</text>
</comment>
<dbReference type="EMBL" id="JANEYG010000034">
    <property type="protein sequence ID" value="KAJ8917257.1"/>
    <property type="molecule type" value="Genomic_DNA"/>
</dbReference>
<feature type="domain" description="MAM" evidence="5">
    <location>
        <begin position="140"/>
        <end position="309"/>
    </location>
</feature>
<dbReference type="PROSITE" id="PS50958">
    <property type="entry name" value="SMB_2"/>
    <property type="match status" value="1"/>
</dbReference>
<dbReference type="Pfam" id="PF00629">
    <property type="entry name" value="MAM"/>
    <property type="match status" value="1"/>
</dbReference>
<reference evidence="8 9" key="1">
    <citation type="journal article" date="2023" name="Insect Mol. Biol.">
        <title>Genome sequencing provides insights into the evolution of gene families encoding plant cell wall-degrading enzymes in longhorned beetles.</title>
        <authorList>
            <person name="Shin N.R."/>
            <person name="Okamura Y."/>
            <person name="Kirsch R."/>
            <person name="Pauchet Y."/>
        </authorList>
    </citation>
    <scope>NUCLEOTIDE SEQUENCE [LARGE SCALE GENOMIC DNA]</scope>
    <source>
        <strain evidence="8">EAD_L_NR</strain>
    </source>
</reference>
<dbReference type="InterPro" id="IPR000998">
    <property type="entry name" value="MAM_dom"/>
</dbReference>
<keyword evidence="1" id="KW-1015">Disulfide bond</keyword>
<dbReference type="SUPFAM" id="SSF90188">
    <property type="entry name" value="Somatomedin B domain"/>
    <property type="match status" value="1"/>
</dbReference>
<dbReference type="Gene3D" id="2.60.120.200">
    <property type="match status" value="1"/>
</dbReference>
<evidence type="ECO:0000259" key="7">
    <source>
        <dbReference type="PROSITE" id="PS50958"/>
    </source>
</evidence>
<dbReference type="AlphaFoldDB" id="A0AAV8VTE7"/>
<dbReference type="InterPro" id="IPR013320">
    <property type="entry name" value="ConA-like_dom_sf"/>
</dbReference>
<feature type="signal peptide" evidence="4">
    <location>
        <begin position="1"/>
        <end position="20"/>
    </location>
</feature>
<sequence>MKPRAVYLMLVLSLFDFLDAYLSYTCPNLVLKNGKVKRRQRGRFVKFVCNTGYLLAGERFSTCVSKTWDPAPPKCVRPTCMNKASPPTNGLIYPTHSGAALHIYCKAGYQIKGPTDIYCDGRRWDNNMPACLPTNTKPRLFCDFEDAEICGWSHDLNHDFDWRRENYNTPSGSIGTGPSFDHTKGPGQDGYYMYIESSSRNENDVARLISPIFDGTSTDTCLEFYYHMYGAMTGTLRVYLKKASEDWYLDPKRAVFTKSGNQGNQWFRSYHYLGIIDEEYQIVIEGVRGPGYVSDIAVDDVKVIEDCVYEEATTTTETYSLSTDLALTVESCESRCGLKASGNETHMITCDCDESCYDNNRCCPDYFDYCVSGTTTSEEYLSTTELLKEIATEAVPRTTTTATTTPTTVRAVVTTTTKPVAVAATAKKPVTTTTTTRKVLVNGTTSPRIITKATNSPRPTIRFLTPQTTPMVVVRKLLPSQAPKEATTKRIFNIKPKYGKEVDVRAVTKSVAVTSQRPVGKDKYQDADLELEGGPFVGNFSEKDKFLSVKAAQGVGYNVALVVISVLGVLVLAGVIGVVVFRRCRFRQRMMASSNGDSQSDVRFLTSDEVLDFSLDKNYDSL</sequence>
<dbReference type="InterPro" id="IPR001212">
    <property type="entry name" value="Somatomedin_B_dom"/>
</dbReference>
<proteinExistence type="predicted"/>
<dbReference type="Pfam" id="PF01033">
    <property type="entry name" value="Somatomedin_B"/>
    <property type="match status" value="1"/>
</dbReference>
<dbReference type="GO" id="GO:0016020">
    <property type="term" value="C:membrane"/>
    <property type="evidence" value="ECO:0007669"/>
    <property type="project" value="InterPro"/>
</dbReference>
<evidence type="ECO:0000256" key="3">
    <source>
        <dbReference type="SAM" id="Phobius"/>
    </source>
</evidence>
<keyword evidence="3" id="KW-0812">Transmembrane</keyword>
<dbReference type="PROSITE" id="PS50923">
    <property type="entry name" value="SUSHI"/>
    <property type="match status" value="2"/>
</dbReference>
<evidence type="ECO:0000313" key="8">
    <source>
        <dbReference type="EMBL" id="KAJ8917257.1"/>
    </source>
</evidence>
<name>A0AAV8VTE7_9CUCU</name>
<evidence type="ECO:0000259" key="6">
    <source>
        <dbReference type="PROSITE" id="PS50923"/>
    </source>
</evidence>